<keyword evidence="4" id="KW-1185">Reference proteome</keyword>
<dbReference type="RefSeq" id="WP_135208949.1">
    <property type="nucleotide sequence ID" value="NZ_SPVF01000252.1"/>
</dbReference>
<name>A0A4Y9RZZ9_9BURK</name>
<gene>
    <name evidence="3" type="ORF">E4L96_19865</name>
</gene>
<dbReference type="OrthoDB" id="9793058at2"/>
<evidence type="ECO:0000313" key="3">
    <source>
        <dbReference type="EMBL" id="TFW13356.1"/>
    </source>
</evidence>
<dbReference type="CDD" id="cd16345">
    <property type="entry name" value="LMWP_ArsC"/>
    <property type="match status" value="1"/>
</dbReference>
<dbReference type="InterPro" id="IPR023485">
    <property type="entry name" value="Ptyr_pPase"/>
</dbReference>
<dbReference type="Pfam" id="PF01451">
    <property type="entry name" value="LMWPc"/>
    <property type="match status" value="1"/>
</dbReference>
<dbReference type="PANTHER" id="PTHR43428">
    <property type="entry name" value="ARSENATE REDUCTASE"/>
    <property type="match status" value="1"/>
</dbReference>
<feature type="domain" description="Phosphotyrosine protein phosphatase I" evidence="2">
    <location>
        <begin position="7"/>
        <end position="145"/>
    </location>
</feature>
<keyword evidence="1" id="KW-0059">Arsenical resistance</keyword>
<comment type="caution">
    <text evidence="3">The sequence shown here is derived from an EMBL/GenBank/DDBJ whole genome shotgun (WGS) entry which is preliminary data.</text>
</comment>
<dbReference type="GO" id="GO:0046685">
    <property type="term" value="P:response to arsenic-containing substance"/>
    <property type="evidence" value="ECO:0007669"/>
    <property type="project" value="UniProtKB-KW"/>
</dbReference>
<proteinExistence type="predicted"/>
<evidence type="ECO:0000259" key="2">
    <source>
        <dbReference type="SMART" id="SM00226"/>
    </source>
</evidence>
<organism evidence="3 4">
    <name type="scientific">Zemynaea arenosa</name>
    <dbReference type="NCBI Taxonomy" id="2561931"/>
    <lineage>
        <taxon>Bacteria</taxon>
        <taxon>Pseudomonadati</taxon>
        <taxon>Pseudomonadota</taxon>
        <taxon>Betaproteobacteria</taxon>
        <taxon>Burkholderiales</taxon>
        <taxon>Oxalobacteraceae</taxon>
        <taxon>Telluria group</taxon>
        <taxon>Zemynaea</taxon>
    </lineage>
</organism>
<dbReference type="Gene3D" id="3.40.50.2300">
    <property type="match status" value="1"/>
</dbReference>
<dbReference type="AlphaFoldDB" id="A0A4Y9RZZ9"/>
<dbReference type="SUPFAM" id="SSF52788">
    <property type="entry name" value="Phosphotyrosine protein phosphatases I"/>
    <property type="match status" value="1"/>
</dbReference>
<protein>
    <submittedName>
        <fullName evidence="3">Arsenate reductase ArsC</fullName>
    </submittedName>
</protein>
<dbReference type="PANTHER" id="PTHR43428:SF1">
    <property type="entry name" value="ARSENATE REDUCTASE"/>
    <property type="match status" value="1"/>
</dbReference>
<sequence length="179" mass="19504">MSHDRVFNVLFLCTGNSARSIIAEALLNPLGGGKFRAFSAGSQPAGAIHPLALEQIERLRFPADGLRSKGWDEFSTADAPDMDFVITVCDQAAGEGCPRWPGHPVTAHWSFVDPTRAQDDETAVRQAFATVAREIKTRLEMFTNLPLEKLSRMALQAELITIGASRNENGAVTPHESND</sequence>
<evidence type="ECO:0000256" key="1">
    <source>
        <dbReference type="ARBA" id="ARBA00022849"/>
    </source>
</evidence>
<dbReference type="EMBL" id="SPVF01000252">
    <property type="protein sequence ID" value="TFW13356.1"/>
    <property type="molecule type" value="Genomic_DNA"/>
</dbReference>
<dbReference type="Proteomes" id="UP000298438">
    <property type="component" value="Unassembled WGS sequence"/>
</dbReference>
<accession>A0A4Y9RZZ9</accession>
<reference evidence="3 4" key="1">
    <citation type="submission" date="2019-03" db="EMBL/GenBank/DDBJ databases">
        <title>Draft Genome Sequence of Massilia arenosa sp. nov., a Novel Massilia Species Isolated from a Sandy-loam Maize Soil.</title>
        <authorList>
            <person name="Raths R."/>
            <person name="Peta V."/>
            <person name="Bucking H."/>
        </authorList>
    </citation>
    <scope>NUCLEOTIDE SEQUENCE [LARGE SCALE GENOMIC DNA]</scope>
    <source>
        <strain evidence="3 4">MC02</strain>
    </source>
</reference>
<dbReference type="InterPro" id="IPR036196">
    <property type="entry name" value="Ptyr_pPase_sf"/>
</dbReference>
<evidence type="ECO:0000313" key="4">
    <source>
        <dbReference type="Proteomes" id="UP000298438"/>
    </source>
</evidence>
<dbReference type="SMART" id="SM00226">
    <property type="entry name" value="LMWPc"/>
    <property type="match status" value="1"/>
</dbReference>